<gene>
    <name evidence="1" type="ORF">EJA10_22415</name>
</gene>
<evidence type="ECO:0000313" key="2">
    <source>
        <dbReference type="Proteomes" id="UP000279911"/>
    </source>
</evidence>
<dbReference type="EMBL" id="RSFW01000037">
    <property type="protein sequence ID" value="RSD21057.1"/>
    <property type="molecule type" value="Genomic_DNA"/>
</dbReference>
<comment type="caution">
    <text evidence="1">The sequence shown here is derived from an EMBL/GenBank/DDBJ whole genome shotgun (WGS) entry which is preliminary data.</text>
</comment>
<evidence type="ECO:0000313" key="1">
    <source>
        <dbReference type="EMBL" id="RSD21057.1"/>
    </source>
</evidence>
<accession>A0A3R9ET78</accession>
<proteinExistence type="predicted"/>
<reference evidence="2" key="1">
    <citation type="submission" date="2018-12" db="EMBL/GenBank/DDBJ databases">
        <title>Bacillus chawlae sp. nov., Bacillus glennii sp. nov., and Bacillus saganii sp. nov. Isolated from the Vehicle Assembly Building at Kennedy Space Center where the Viking Spacecraft were Assembled.</title>
        <authorList>
            <person name="Seuylemezian A."/>
            <person name="Vaishampayan P."/>
        </authorList>
    </citation>
    <scope>NUCLEOTIDE SEQUENCE [LARGE SCALE GENOMIC DNA]</scope>
    <source>
        <strain evidence="2">DSM 13966</strain>
    </source>
</reference>
<dbReference type="Proteomes" id="UP000279911">
    <property type="component" value="Unassembled WGS sequence"/>
</dbReference>
<name>A0A3R9ET78_9BACI</name>
<dbReference type="AlphaFoldDB" id="A0A3R9ET78"/>
<organism evidence="1 2">
    <name type="scientific">Mesobacillus subterraneus</name>
    <dbReference type="NCBI Taxonomy" id="285983"/>
    <lineage>
        <taxon>Bacteria</taxon>
        <taxon>Bacillati</taxon>
        <taxon>Bacillota</taxon>
        <taxon>Bacilli</taxon>
        <taxon>Bacillales</taxon>
        <taxon>Bacillaceae</taxon>
        <taxon>Mesobacillus</taxon>
    </lineage>
</organism>
<protein>
    <submittedName>
        <fullName evidence="1">Uncharacterized protein</fullName>
    </submittedName>
</protein>
<sequence length="117" mass="13337">MKQRLYLLTVQREMVKNAMRNHSKTLVGIGQQLFDIALIKVGGMNRVVELDGMEMIYISQSLNSYAKKLSNADKIVESQHYRILAMEIEQIRIYFQQTNGPKVHIKKQAASAPTLTA</sequence>